<protein>
    <submittedName>
        <fullName evidence="13">Tlg2 protein</fullName>
    </submittedName>
</protein>
<accession>A0AAV5QWE1</accession>
<dbReference type="Proteomes" id="UP001378960">
    <property type="component" value="Unassembled WGS sequence"/>
</dbReference>
<keyword evidence="7" id="KW-0333">Golgi apparatus</keyword>
<dbReference type="SUPFAM" id="SSF47661">
    <property type="entry name" value="t-snare proteins"/>
    <property type="match status" value="1"/>
</dbReference>
<keyword evidence="3" id="KW-0813">Transport</keyword>
<evidence type="ECO:0000313" key="13">
    <source>
        <dbReference type="EMBL" id="GMM43435.1"/>
    </source>
</evidence>
<proteinExistence type="inferred from homology"/>
<keyword evidence="5" id="KW-0653">Protein transport</keyword>
<dbReference type="GO" id="GO:0000149">
    <property type="term" value="F:SNARE binding"/>
    <property type="evidence" value="ECO:0007669"/>
    <property type="project" value="TreeGrafter"/>
</dbReference>
<dbReference type="GO" id="GO:0006886">
    <property type="term" value="P:intracellular protein transport"/>
    <property type="evidence" value="ECO:0007669"/>
    <property type="project" value="InterPro"/>
</dbReference>
<dbReference type="PROSITE" id="PS50192">
    <property type="entry name" value="T_SNARE"/>
    <property type="match status" value="1"/>
</dbReference>
<dbReference type="GO" id="GO:0031201">
    <property type="term" value="C:SNARE complex"/>
    <property type="evidence" value="ECO:0007669"/>
    <property type="project" value="TreeGrafter"/>
</dbReference>
<dbReference type="InterPro" id="IPR006012">
    <property type="entry name" value="Syntaxin/epimorphin_CS"/>
</dbReference>
<organism evidence="13 14">
    <name type="scientific">Pichia kluyveri</name>
    <name type="common">Yeast</name>
    <dbReference type="NCBI Taxonomy" id="36015"/>
    <lineage>
        <taxon>Eukaryota</taxon>
        <taxon>Fungi</taxon>
        <taxon>Dikarya</taxon>
        <taxon>Ascomycota</taxon>
        <taxon>Saccharomycotina</taxon>
        <taxon>Pichiomycetes</taxon>
        <taxon>Pichiales</taxon>
        <taxon>Pichiaceae</taxon>
        <taxon>Pichia</taxon>
    </lineage>
</organism>
<evidence type="ECO:0000313" key="14">
    <source>
        <dbReference type="Proteomes" id="UP001378960"/>
    </source>
</evidence>
<evidence type="ECO:0000256" key="2">
    <source>
        <dbReference type="ARBA" id="ARBA00009063"/>
    </source>
</evidence>
<comment type="similarity">
    <text evidence="2">Belongs to the syntaxin family.</text>
</comment>
<dbReference type="AlphaFoldDB" id="A0AAV5QWE1"/>
<feature type="domain" description="T-SNARE coiled-coil homology" evidence="12">
    <location>
        <begin position="285"/>
        <end position="347"/>
    </location>
</feature>
<feature type="transmembrane region" description="Helical" evidence="11">
    <location>
        <begin position="359"/>
        <end position="376"/>
    </location>
</feature>
<dbReference type="InterPro" id="IPR045242">
    <property type="entry name" value="Syntaxin"/>
</dbReference>
<feature type="region of interest" description="Disordered" evidence="10">
    <location>
        <begin position="386"/>
        <end position="415"/>
    </location>
</feature>
<dbReference type="SMART" id="SM00397">
    <property type="entry name" value="t_SNARE"/>
    <property type="match status" value="1"/>
</dbReference>
<comment type="caution">
    <text evidence="13">The sequence shown here is derived from an EMBL/GenBank/DDBJ whole genome shotgun (WGS) entry which is preliminary data.</text>
</comment>
<reference evidence="13 14" key="1">
    <citation type="journal article" date="2023" name="Elife">
        <title>Identification of key yeast species and microbe-microbe interactions impacting larval growth of Drosophila in the wild.</title>
        <authorList>
            <person name="Mure A."/>
            <person name="Sugiura Y."/>
            <person name="Maeda R."/>
            <person name="Honda K."/>
            <person name="Sakurai N."/>
            <person name="Takahashi Y."/>
            <person name="Watada M."/>
            <person name="Katoh T."/>
            <person name="Gotoh A."/>
            <person name="Gotoh Y."/>
            <person name="Taniguchi I."/>
            <person name="Nakamura K."/>
            <person name="Hayashi T."/>
            <person name="Katayama T."/>
            <person name="Uemura T."/>
            <person name="Hattori Y."/>
        </authorList>
    </citation>
    <scope>NUCLEOTIDE SEQUENCE [LARGE SCALE GENOMIC DNA]</scope>
    <source>
        <strain evidence="13 14">PK-24</strain>
    </source>
</reference>
<dbReference type="InterPro" id="IPR010989">
    <property type="entry name" value="SNARE"/>
</dbReference>
<dbReference type="CDD" id="cd15845">
    <property type="entry name" value="SNARE_syntaxin16"/>
    <property type="match status" value="1"/>
</dbReference>
<feature type="compositionally biased region" description="Basic and acidic residues" evidence="10">
    <location>
        <begin position="386"/>
        <end position="399"/>
    </location>
</feature>
<evidence type="ECO:0000256" key="8">
    <source>
        <dbReference type="ARBA" id="ARBA00023054"/>
    </source>
</evidence>
<evidence type="ECO:0000256" key="10">
    <source>
        <dbReference type="SAM" id="MobiDB-lite"/>
    </source>
</evidence>
<dbReference type="GO" id="GO:0048278">
    <property type="term" value="P:vesicle docking"/>
    <property type="evidence" value="ECO:0007669"/>
    <property type="project" value="TreeGrafter"/>
</dbReference>
<evidence type="ECO:0000256" key="11">
    <source>
        <dbReference type="SAM" id="Phobius"/>
    </source>
</evidence>
<keyword evidence="14" id="KW-1185">Reference proteome</keyword>
<dbReference type="Gene3D" id="1.20.58.70">
    <property type="match status" value="1"/>
</dbReference>
<dbReference type="EMBL" id="BTGB01000001">
    <property type="protein sequence ID" value="GMM43435.1"/>
    <property type="molecule type" value="Genomic_DNA"/>
</dbReference>
<evidence type="ECO:0000256" key="4">
    <source>
        <dbReference type="ARBA" id="ARBA00022692"/>
    </source>
</evidence>
<evidence type="ECO:0000259" key="12">
    <source>
        <dbReference type="PROSITE" id="PS50192"/>
    </source>
</evidence>
<dbReference type="GO" id="GO:0000139">
    <property type="term" value="C:Golgi membrane"/>
    <property type="evidence" value="ECO:0007669"/>
    <property type="project" value="UniProtKB-SubCell"/>
</dbReference>
<dbReference type="PANTHER" id="PTHR19957:SF83">
    <property type="entry name" value="SYNTAXIN-16"/>
    <property type="match status" value="1"/>
</dbReference>
<sequence length="438" mass="50744">MIRDRTNLYVAYRKTFPKHLKKKVTTEQRFNKLRQEEEGLLGSNDEYNDGIELDEFVSGSNDNSTSLNINIDKYTDLIQDIENQGNGLTKHIKENMKQLRKKYREVLLPQFDDDLIQSEMKIVNDISNRITDEIRMIYNVINELQKLDKTLEEMEYENNEFNSGSFKDINNGETFKGTRILVSNLKKKFATVAQSLSGEFREMQGKYIKYLKKDEDILDSNSSGKFKDNFDSLVDDSKDIESYSRTAMLESSKQIELQSSQMQNQGQGQSQIQINREENSLVDDQQYLLEREREIYKISQNVVEISMIFKELENIVIDQGTILDNIEYNLSRTTENVQGAHKQLNKAEGYQRQTRKCKIVLFLVLLIFLLLMILMVKPRHVDHYIHDGTKSDTNKDTGEKTPVGSDNSESSSDNVENIGVDNTIIEEHPVDEHNNVSL</sequence>
<evidence type="ECO:0000256" key="9">
    <source>
        <dbReference type="ARBA" id="ARBA00023136"/>
    </source>
</evidence>
<evidence type="ECO:0000256" key="7">
    <source>
        <dbReference type="ARBA" id="ARBA00023034"/>
    </source>
</evidence>
<evidence type="ECO:0000256" key="1">
    <source>
        <dbReference type="ARBA" id="ARBA00004409"/>
    </source>
</evidence>
<gene>
    <name evidence="13" type="ORF">DAPK24_000100</name>
</gene>
<name>A0AAV5QWE1_PICKL</name>
<feature type="compositionally biased region" description="Low complexity" evidence="10">
    <location>
        <begin position="405"/>
        <end position="415"/>
    </location>
</feature>
<evidence type="ECO:0000256" key="6">
    <source>
        <dbReference type="ARBA" id="ARBA00022989"/>
    </source>
</evidence>
<keyword evidence="4 11" id="KW-0812">Transmembrane</keyword>
<evidence type="ECO:0000256" key="5">
    <source>
        <dbReference type="ARBA" id="ARBA00022927"/>
    </source>
</evidence>
<comment type="subcellular location">
    <subcellularLocation>
        <location evidence="1">Golgi apparatus membrane</location>
        <topology evidence="1">Single-pass type IV membrane protein</topology>
    </subcellularLocation>
</comment>
<dbReference type="PANTHER" id="PTHR19957">
    <property type="entry name" value="SYNTAXIN"/>
    <property type="match status" value="1"/>
</dbReference>
<evidence type="ECO:0000256" key="3">
    <source>
        <dbReference type="ARBA" id="ARBA00022448"/>
    </source>
</evidence>
<dbReference type="GO" id="GO:0006906">
    <property type="term" value="P:vesicle fusion"/>
    <property type="evidence" value="ECO:0007669"/>
    <property type="project" value="TreeGrafter"/>
</dbReference>
<keyword evidence="8" id="KW-0175">Coiled coil</keyword>
<dbReference type="InterPro" id="IPR000727">
    <property type="entry name" value="T_SNARE_dom"/>
</dbReference>
<keyword evidence="6 11" id="KW-1133">Transmembrane helix</keyword>
<dbReference type="PROSITE" id="PS00914">
    <property type="entry name" value="SYNTAXIN"/>
    <property type="match status" value="1"/>
</dbReference>
<dbReference type="GO" id="GO:0005484">
    <property type="term" value="F:SNAP receptor activity"/>
    <property type="evidence" value="ECO:0007669"/>
    <property type="project" value="InterPro"/>
</dbReference>
<dbReference type="Pfam" id="PF05739">
    <property type="entry name" value="SNARE"/>
    <property type="match status" value="1"/>
</dbReference>
<keyword evidence="9 11" id="KW-0472">Membrane</keyword>